<evidence type="ECO:0000313" key="2">
    <source>
        <dbReference type="Proteomes" id="UP000190675"/>
    </source>
</evidence>
<dbReference type="AlphaFoldDB" id="A0A1M5PDM0"/>
<evidence type="ECO:0000313" key="1">
    <source>
        <dbReference type="EMBL" id="SHG99870.1"/>
    </source>
</evidence>
<dbReference type="OrthoDB" id="8451632at2"/>
<dbReference type="EMBL" id="LT670818">
    <property type="protein sequence ID" value="SHG99870.1"/>
    <property type="molecule type" value="Genomic_DNA"/>
</dbReference>
<accession>A0A1M5PDM0</accession>
<dbReference type="RefSeq" id="WP_079568381.1">
    <property type="nucleotide sequence ID" value="NZ_LT670818.1"/>
</dbReference>
<dbReference type="Proteomes" id="UP000190675">
    <property type="component" value="Chromosome I"/>
</dbReference>
<proteinExistence type="predicted"/>
<name>A0A1M5PDM0_9BRAD</name>
<reference evidence="1 2" key="1">
    <citation type="submission" date="2016-11" db="EMBL/GenBank/DDBJ databases">
        <authorList>
            <person name="Jaros S."/>
            <person name="Januszkiewicz K."/>
            <person name="Wedrychowicz H."/>
        </authorList>
    </citation>
    <scope>NUCLEOTIDE SEQUENCE [LARGE SCALE GENOMIC DNA]</scope>
    <source>
        <strain evidence="1 2">GAS242</strain>
    </source>
</reference>
<gene>
    <name evidence="1" type="ORF">SAMN05444169_5185</name>
</gene>
<protein>
    <submittedName>
        <fullName evidence="1">Uncharacterized protein</fullName>
    </submittedName>
</protein>
<organism evidence="1 2">
    <name type="scientific">Bradyrhizobium erythrophlei</name>
    <dbReference type="NCBI Taxonomy" id="1437360"/>
    <lineage>
        <taxon>Bacteria</taxon>
        <taxon>Pseudomonadati</taxon>
        <taxon>Pseudomonadota</taxon>
        <taxon>Alphaproteobacteria</taxon>
        <taxon>Hyphomicrobiales</taxon>
        <taxon>Nitrobacteraceae</taxon>
        <taxon>Bradyrhizobium</taxon>
    </lineage>
</organism>
<sequence length="91" mass="10335">MPWTAPFEEPIRLRGGRRLLTLQDAADYIMKLPQDVQQQDRWQIAVENLINAAETGNGWLMFARIGVLRALNGDEGIRPRRLQSPPSPSPK</sequence>